<dbReference type="Pfam" id="PF00520">
    <property type="entry name" value="Ion_trans"/>
    <property type="match status" value="1"/>
</dbReference>
<dbReference type="InterPro" id="IPR043203">
    <property type="entry name" value="VGCC_Ca_Na"/>
</dbReference>
<accession>A0ABN9TXR6</accession>
<keyword evidence="4 7" id="KW-1133">Transmembrane helix</keyword>
<dbReference type="PANTHER" id="PTHR10037:SF62">
    <property type="entry name" value="SODIUM CHANNEL PROTEIN 60E"/>
    <property type="match status" value="1"/>
</dbReference>
<feature type="transmembrane region" description="Helical" evidence="7">
    <location>
        <begin position="240"/>
        <end position="260"/>
    </location>
</feature>
<evidence type="ECO:0000313" key="9">
    <source>
        <dbReference type="EMBL" id="CAK0850714.1"/>
    </source>
</evidence>
<organism evidence="9 10">
    <name type="scientific">Prorocentrum cordatum</name>
    <dbReference type="NCBI Taxonomy" id="2364126"/>
    <lineage>
        <taxon>Eukaryota</taxon>
        <taxon>Sar</taxon>
        <taxon>Alveolata</taxon>
        <taxon>Dinophyceae</taxon>
        <taxon>Prorocentrales</taxon>
        <taxon>Prorocentraceae</taxon>
        <taxon>Prorocentrum</taxon>
    </lineage>
</organism>
<evidence type="ECO:0000256" key="2">
    <source>
        <dbReference type="ARBA" id="ARBA00022692"/>
    </source>
</evidence>
<feature type="transmembrane region" description="Helical" evidence="7">
    <location>
        <begin position="377"/>
        <end position="399"/>
    </location>
</feature>
<sequence length="639" mass="71479">MDEMEALELTETRVRSRLGTAGTVRPAPPSPQLDAGAGEPAEPVVTVPEGVGFRGLLELLSDLHDRKVKELEAEVASARELLVRPPRWDPPADLEPGELELLAELVPPVGPEREASCANLPGAVDFVNPPPLSPRSHDPAGPDRFPREFMKVVPSEQDQSAPVAEGSSMRRTSQVLLNRTTSIRARSKGTESDSAHLGRWADELAGTSSVMSFMDYLVDNDGRLGESRRGRIAYRLVKNVYFDALSYAFIIANSIFIGATMQHHLTCAIEGCTIDGIFAAVEIAFVVWFFVELLLKLLAEDVRVFLGPDRMWNTLDLVLVASAIGQLIAESDAPSIILTRNVRLFRVVSILRVFRVVRICQSLRVMINAILRSLDALFWVFAVLAFFMYIFAMAFMHAATEQFRSKKTTLFLECPTCSSELECAATCAHLKWLEDHFGSLFKVMLTLFQSLTGGLDWAEVYDQLHLIHGVHSFTFVVFIYFIVFLVMNVVTGTVVDVTSSVAKRDHDLVVKEELKRLKQYTHNIKEFFKQADTDRSGQLSFDEFTKHLQDPMVKAYFNTLDLDTRQADVLFHLLDRDESGEVGITEFLDGCLRLKGEARNLDMNLVIYQLEHIVKGSKQLLKHMRPPVAEPPVASRTLA</sequence>
<dbReference type="InterPro" id="IPR005821">
    <property type="entry name" value="Ion_trans_dom"/>
</dbReference>
<evidence type="ECO:0000313" key="10">
    <source>
        <dbReference type="Proteomes" id="UP001189429"/>
    </source>
</evidence>
<dbReference type="InterPro" id="IPR011992">
    <property type="entry name" value="EF-hand-dom_pair"/>
</dbReference>
<feature type="domain" description="EF-hand" evidence="8">
    <location>
        <begin position="519"/>
        <end position="554"/>
    </location>
</feature>
<evidence type="ECO:0000256" key="6">
    <source>
        <dbReference type="SAM" id="MobiDB-lite"/>
    </source>
</evidence>
<name>A0ABN9TXR6_9DINO</name>
<dbReference type="PROSITE" id="PS00018">
    <property type="entry name" value="EF_HAND_1"/>
    <property type="match status" value="2"/>
</dbReference>
<reference evidence="9" key="1">
    <citation type="submission" date="2023-10" db="EMBL/GenBank/DDBJ databases">
        <authorList>
            <person name="Chen Y."/>
            <person name="Shah S."/>
            <person name="Dougan E. K."/>
            <person name="Thang M."/>
            <person name="Chan C."/>
        </authorList>
    </citation>
    <scope>NUCLEOTIDE SEQUENCE [LARGE SCALE GENOMIC DNA]</scope>
</reference>
<keyword evidence="10" id="KW-1185">Reference proteome</keyword>
<comment type="caution">
    <text evidence="9">The sequence shown here is derived from an EMBL/GenBank/DDBJ whole genome shotgun (WGS) entry which is preliminary data.</text>
</comment>
<evidence type="ECO:0000256" key="5">
    <source>
        <dbReference type="ARBA" id="ARBA00023136"/>
    </source>
</evidence>
<dbReference type="SUPFAM" id="SSF47473">
    <property type="entry name" value="EF-hand"/>
    <property type="match status" value="1"/>
</dbReference>
<evidence type="ECO:0000256" key="3">
    <source>
        <dbReference type="ARBA" id="ARBA00022837"/>
    </source>
</evidence>
<feature type="region of interest" description="Disordered" evidence="6">
    <location>
        <begin position="1"/>
        <end position="44"/>
    </location>
</feature>
<dbReference type="Pfam" id="PF13499">
    <property type="entry name" value="EF-hand_7"/>
    <property type="match status" value="1"/>
</dbReference>
<keyword evidence="3" id="KW-0106">Calcium</keyword>
<feature type="transmembrane region" description="Helical" evidence="7">
    <location>
        <begin position="473"/>
        <end position="495"/>
    </location>
</feature>
<feature type="transmembrane region" description="Helical" evidence="7">
    <location>
        <begin position="272"/>
        <end position="291"/>
    </location>
</feature>
<dbReference type="Gene3D" id="1.10.238.10">
    <property type="entry name" value="EF-hand"/>
    <property type="match status" value="1"/>
</dbReference>
<dbReference type="PROSITE" id="PS50222">
    <property type="entry name" value="EF_HAND_2"/>
    <property type="match status" value="2"/>
</dbReference>
<dbReference type="PANTHER" id="PTHR10037">
    <property type="entry name" value="VOLTAGE-GATED CATION CHANNEL CALCIUM AND SODIUM"/>
    <property type="match status" value="1"/>
</dbReference>
<dbReference type="SUPFAM" id="SSF81324">
    <property type="entry name" value="Voltage-gated potassium channels"/>
    <property type="match status" value="1"/>
</dbReference>
<feature type="domain" description="EF-hand" evidence="8">
    <location>
        <begin position="562"/>
        <end position="597"/>
    </location>
</feature>
<dbReference type="Gene3D" id="1.10.287.70">
    <property type="match status" value="1"/>
</dbReference>
<keyword evidence="2 7" id="KW-0812">Transmembrane</keyword>
<comment type="subcellular location">
    <subcellularLocation>
        <location evidence="1">Membrane</location>
        <topology evidence="1">Multi-pass membrane protein</topology>
    </subcellularLocation>
</comment>
<evidence type="ECO:0000256" key="1">
    <source>
        <dbReference type="ARBA" id="ARBA00004141"/>
    </source>
</evidence>
<dbReference type="EMBL" id="CAUYUJ010015171">
    <property type="protein sequence ID" value="CAK0850714.1"/>
    <property type="molecule type" value="Genomic_DNA"/>
</dbReference>
<dbReference type="InterPro" id="IPR027359">
    <property type="entry name" value="Volt_channel_dom_sf"/>
</dbReference>
<dbReference type="InterPro" id="IPR002048">
    <property type="entry name" value="EF_hand_dom"/>
</dbReference>
<keyword evidence="5 7" id="KW-0472">Membrane</keyword>
<dbReference type="Gene3D" id="1.20.120.350">
    <property type="entry name" value="Voltage-gated potassium channels. Chain C"/>
    <property type="match status" value="1"/>
</dbReference>
<evidence type="ECO:0000256" key="4">
    <source>
        <dbReference type="ARBA" id="ARBA00022989"/>
    </source>
</evidence>
<proteinExistence type="predicted"/>
<dbReference type="SMART" id="SM00054">
    <property type="entry name" value="EFh"/>
    <property type="match status" value="2"/>
</dbReference>
<evidence type="ECO:0000256" key="7">
    <source>
        <dbReference type="SAM" id="Phobius"/>
    </source>
</evidence>
<protein>
    <recommendedName>
        <fullName evidence="8">EF-hand domain-containing protein</fullName>
    </recommendedName>
</protein>
<evidence type="ECO:0000259" key="8">
    <source>
        <dbReference type="PROSITE" id="PS50222"/>
    </source>
</evidence>
<dbReference type="InterPro" id="IPR018247">
    <property type="entry name" value="EF_Hand_1_Ca_BS"/>
</dbReference>
<gene>
    <name evidence="9" type="ORF">PCOR1329_LOCUS43033</name>
</gene>
<dbReference type="Proteomes" id="UP001189429">
    <property type="component" value="Unassembled WGS sequence"/>
</dbReference>